<accession>A0ABV0S7F8</accession>
<comment type="caution">
    <text evidence="1">The sequence shown here is derived from an EMBL/GenBank/DDBJ whole genome shotgun (WGS) entry which is preliminary data.</text>
</comment>
<protein>
    <submittedName>
        <fullName evidence="1">Uncharacterized protein</fullName>
    </submittedName>
</protein>
<organism evidence="1 2">
    <name type="scientific">Xenoophorus captivus</name>
    <dbReference type="NCBI Taxonomy" id="1517983"/>
    <lineage>
        <taxon>Eukaryota</taxon>
        <taxon>Metazoa</taxon>
        <taxon>Chordata</taxon>
        <taxon>Craniata</taxon>
        <taxon>Vertebrata</taxon>
        <taxon>Euteleostomi</taxon>
        <taxon>Actinopterygii</taxon>
        <taxon>Neopterygii</taxon>
        <taxon>Teleostei</taxon>
        <taxon>Neoteleostei</taxon>
        <taxon>Acanthomorphata</taxon>
        <taxon>Ovalentaria</taxon>
        <taxon>Atherinomorphae</taxon>
        <taxon>Cyprinodontiformes</taxon>
        <taxon>Goodeidae</taxon>
        <taxon>Xenoophorus</taxon>
    </lineage>
</organism>
<evidence type="ECO:0000313" key="1">
    <source>
        <dbReference type="EMBL" id="MEQ2216286.1"/>
    </source>
</evidence>
<sequence length="63" mass="6930">RELVCSEPDGRRWKLAGGPPACWWRTARASSSLSPSRGHGKHQWSSQINSGGLLSVLSKQSFH</sequence>
<gene>
    <name evidence="1" type="ORF">XENOCAPTIV_013776</name>
</gene>
<dbReference type="EMBL" id="JAHRIN010070084">
    <property type="protein sequence ID" value="MEQ2216286.1"/>
    <property type="molecule type" value="Genomic_DNA"/>
</dbReference>
<proteinExistence type="predicted"/>
<reference evidence="1 2" key="1">
    <citation type="submission" date="2021-06" db="EMBL/GenBank/DDBJ databases">
        <authorList>
            <person name="Palmer J.M."/>
        </authorList>
    </citation>
    <scope>NUCLEOTIDE SEQUENCE [LARGE SCALE GENOMIC DNA]</scope>
    <source>
        <strain evidence="1 2">XC_2019</strain>
        <tissue evidence="1">Muscle</tissue>
    </source>
</reference>
<feature type="non-terminal residue" evidence="1">
    <location>
        <position position="1"/>
    </location>
</feature>
<keyword evidence="2" id="KW-1185">Reference proteome</keyword>
<evidence type="ECO:0000313" key="2">
    <source>
        <dbReference type="Proteomes" id="UP001434883"/>
    </source>
</evidence>
<name>A0ABV0S7F8_9TELE</name>
<dbReference type="Proteomes" id="UP001434883">
    <property type="component" value="Unassembled WGS sequence"/>
</dbReference>